<gene>
    <name evidence="1" type="ORF">BGLFYP119_00655</name>
</gene>
<dbReference type="EMBL" id="CACRST010000008">
    <property type="protein sequence ID" value="VYS80614.1"/>
    <property type="molecule type" value="Genomic_DNA"/>
</dbReference>
<protein>
    <submittedName>
        <fullName evidence="1">Uncharacterized protein</fullName>
    </submittedName>
</protein>
<dbReference type="AlphaFoldDB" id="A0A6N2RIZ5"/>
<evidence type="ECO:0000313" key="1">
    <source>
        <dbReference type="EMBL" id="VYS80614.1"/>
    </source>
</evidence>
<sequence length="56" mass="6257">MRLSEKAQGIEVSLYMAAQRKNDKTLWTEAFADCGVSVNGEETSVEMMEKAEKLSD</sequence>
<reference evidence="1" key="1">
    <citation type="submission" date="2019-11" db="EMBL/GenBank/DDBJ databases">
        <authorList>
            <person name="Feng L."/>
        </authorList>
    </citation>
    <scope>NUCLEOTIDE SEQUENCE</scope>
    <source>
        <strain evidence="1">BgluceraseaLFYP119</strain>
    </source>
</reference>
<organism evidence="1">
    <name type="scientific">Blautia glucerasea</name>
    <dbReference type="NCBI Taxonomy" id="536633"/>
    <lineage>
        <taxon>Bacteria</taxon>
        <taxon>Bacillati</taxon>
        <taxon>Bacillota</taxon>
        <taxon>Clostridia</taxon>
        <taxon>Lachnospirales</taxon>
        <taxon>Lachnospiraceae</taxon>
        <taxon>Blautia</taxon>
    </lineage>
</organism>
<name>A0A6N2RIZ5_9FIRM</name>
<proteinExistence type="predicted"/>
<accession>A0A6N2RIZ5</accession>